<feature type="domain" description="RNase H type-1" evidence="1">
    <location>
        <begin position="8"/>
        <end position="129"/>
    </location>
</feature>
<organism evidence="2 3">
    <name type="scientific">Eleusine coracana subsp. coracana</name>
    <dbReference type="NCBI Taxonomy" id="191504"/>
    <lineage>
        <taxon>Eukaryota</taxon>
        <taxon>Viridiplantae</taxon>
        <taxon>Streptophyta</taxon>
        <taxon>Embryophyta</taxon>
        <taxon>Tracheophyta</taxon>
        <taxon>Spermatophyta</taxon>
        <taxon>Magnoliopsida</taxon>
        <taxon>Liliopsida</taxon>
        <taxon>Poales</taxon>
        <taxon>Poaceae</taxon>
        <taxon>PACMAD clade</taxon>
        <taxon>Chloridoideae</taxon>
        <taxon>Cynodonteae</taxon>
        <taxon>Eleusininae</taxon>
        <taxon>Eleusine</taxon>
    </lineage>
</organism>
<name>A0AAV5EDW4_ELECO</name>
<gene>
    <name evidence="2" type="primary">gb07757</name>
    <name evidence="2" type="ORF">PR202_gb07757</name>
</gene>
<evidence type="ECO:0000259" key="1">
    <source>
        <dbReference type="Pfam" id="PF13456"/>
    </source>
</evidence>
<comment type="caution">
    <text evidence="2">The sequence shown here is derived from an EMBL/GenBank/DDBJ whole genome shotgun (WGS) entry which is preliminary data.</text>
</comment>
<proteinExistence type="predicted"/>
<dbReference type="CDD" id="cd06222">
    <property type="entry name" value="RNase_H_like"/>
    <property type="match status" value="1"/>
</dbReference>
<keyword evidence="3" id="KW-1185">Reference proteome</keyword>
<dbReference type="PANTHER" id="PTHR47074">
    <property type="entry name" value="BNAC02G40300D PROTEIN"/>
    <property type="match status" value="1"/>
</dbReference>
<accession>A0AAV5EDW4</accession>
<evidence type="ECO:0000313" key="3">
    <source>
        <dbReference type="Proteomes" id="UP001054889"/>
    </source>
</evidence>
<dbReference type="Proteomes" id="UP001054889">
    <property type="component" value="Unassembled WGS sequence"/>
</dbReference>
<dbReference type="PANTHER" id="PTHR47074:SF43">
    <property type="entry name" value="RNASE H TYPE-1 DOMAIN-CONTAINING PROTEIN"/>
    <property type="match status" value="1"/>
</dbReference>
<dbReference type="InterPro" id="IPR036397">
    <property type="entry name" value="RNaseH_sf"/>
</dbReference>
<reference evidence="2" key="2">
    <citation type="submission" date="2021-12" db="EMBL/GenBank/DDBJ databases">
        <title>Resequencing data analysis of finger millet.</title>
        <authorList>
            <person name="Hatakeyama M."/>
            <person name="Aluri S."/>
            <person name="Balachadran M.T."/>
            <person name="Sivarajan S.R."/>
            <person name="Poveda L."/>
            <person name="Shimizu-Inatsugi R."/>
            <person name="Schlapbach R."/>
            <person name="Sreeman S.M."/>
            <person name="Shimizu K.K."/>
        </authorList>
    </citation>
    <scope>NUCLEOTIDE SEQUENCE</scope>
</reference>
<dbReference type="InterPro" id="IPR012337">
    <property type="entry name" value="RNaseH-like_sf"/>
</dbReference>
<dbReference type="EMBL" id="BQKI01000074">
    <property type="protein sequence ID" value="GJN20386.1"/>
    <property type="molecule type" value="Genomic_DNA"/>
</dbReference>
<dbReference type="InterPro" id="IPR002156">
    <property type="entry name" value="RNaseH_domain"/>
</dbReference>
<dbReference type="Gene3D" id="3.30.420.10">
    <property type="entry name" value="Ribonuclease H-like superfamily/Ribonuclease H"/>
    <property type="match status" value="1"/>
</dbReference>
<dbReference type="GO" id="GO:0004523">
    <property type="term" value="F:RNA-DNA hybrid ribonuclease activity"/>
    <property type="evidence" value="ECO:0007669"/>
    <property type="project" value="InterPro"/>
</dbReference>
<dbReference type="Pfam" id="PF13456">
    <property type="entry name" value="RVT_3"/>
    <property type="match status" value="1"/>
</dbReference>
<dbReference type="GO" id="GO:0003676">
    <property type="term" value="F:nucleic acid binding"/>
    <property type="evidence" value="ECO:0007669"/>
    <property type="project" value="InterPro"/>
</dbReference>
<reference evidence="2" key="1">
    <citation type="journal article" date="2018" name="DNA Res.">
        <title>Multiple hybrid de novo genome assembly of finger millet, an orphan allotetraploid crop.</title>
        <authorList>
            <person name="Hatakeyama M."/>
            <person name="Aluri S."/>
            <person name="Balachadran M.T."/>
            <person name="Sivarajan S.R."/>
            <person name="Patrignani A."/>
            <person name="Gruter S."/>
            <person name="Poveda L."/>
            <person name="Shimizu-Inatsugi R."/>
            <person name="Baeten J."/>
            <person name="Francoijs K.J."/>
            <person name="Nataraja K.N."/>
            <person name="Reddy Y.A.N."/>
            <person name="Phadnis S."/>
            <person name="Ravikumar R.L."/>
            <person name="Schlapbach R."/>
            <person name="Sreeman S.M."/>
            <person name="Shimizu K.K."/>
        </authorList>
    </citation>
    <scope>NUCLEOTIDE SEQUENCE</scope>
</reference>
<dbReference type="InterPro" id="IPR052929">
    <property type="entry name" value="RNase_H-like_EbsB-rel"/>
</dbReference>
<sequence length="163" mass="17251">MEGTYKINCDGAFLQSTRRGGWGCIIRNHHGDFLAASAGGMEHTLNALHAEATACLEGLELAAKLGMHRVVVESDAVNLVKVITGSATDQSELAVLFSDIREKILYEFNCCTMSNCSRSCNLAADCLAACGLNSGVVDPSEWLGQAPEFVIPFVSGDLPGVGQ</sequence>
<protein>
    <recommendedName>
        <fullName evidence="1">RNase H type-1 domain-containing protein</fullName>
    </recommendedName>
</protein>
<evidence type="ECO:0000313" key="2">
    <source>
        <dbReference type="EMBL" id="GJN20386.1"/>
    </source>
</evidence>
<dbReference type="InterPro" id="IPR044730">
    <property type="entry name" value="RNase_H-like_dom_plant"/>
</dbReference>
<dbReference type="SUPFAM" id="SSF53098">
    <property type="entry name" value="Ribonuclease H-like"/>
    <property type="match status" value="1"/>
</dbReference>
<dbReference type="AlphaFoldDB" id="A0AAV5EDW4"/>